<protein>
    <submittedName>
        <fullName evidence="6">IS4 family transposase</fullName>
    </submittedName>
</protein>
<comment type="caution">
    <text evidence="6">The sequence shown here is derived from an EMBL/GenBank/DDBJ whole genome shotgun (WGS) entry which is preliminary data.</text>
</comment>
<evidence type="ECO:0000259" key="5">
    <source>
        <dbReference type="Pfam" id="PF01609"/>
    </source>
</evidence>
<sequence>MSHLMSVAKQTGFVKRMPRKINPRQYIDMLLFSDFNNAEVSLNDHSIKLNLEHKISIRKQSLNERFNTNSVEFIKTLLSEQIKMQMNETIDVDILKLFTSVKIKDSTRFQLPPNLKEDYPGCGGGASEAGMHIQFEFDVKSGQVSEVKVGDALQQDVTNGQQTIEQIQGGSLIIRDLGYFSTAVLQAIEEKDAHYISRLQPKVKMFELKGTEYHELDLKKEYRKMKRCKIPRQEKMVYIGGKTKLFTRIVIELLPEAVVENRIRKASRETTKKGRQLSKEYIMYASFNLFITNVSEQILNTQQVHLLYQLRWQIELRFKCWKSLCEIQKIKKMKKDRFETYLYARLLYILINWKIAVSLNNLWFKENGRLLSIYKCFKAIMLSAGKLREALFNMKKYLHNYLQSLYDLCRNNLVLEKRKNHLSFEEILLLIPETSEVL</sequence>
<dbReference type="SUPFAM" id="SSF53098">
    <property type="entry name" value="Ribonuclease H-like"/>
    <property type="match status" value="1"/>
</dbReference>
<proteinExistence type="inferred from homology"/>
<evidence type="ECO:0000256" key="1">
    <source>
        <dbReference type="ARBA" id="ARBA00010075"/>
    </source>
</evidence>
<dbReference type="Pfam" id="PF01609">
    <property type="entry name" value="DDE_Tnp_1"/>
    <property type="match status" value="1"/>
</dbReference>
<dbReference type="InterPro" id="IPR047952">
    <property type="entry name" value="Transpos_IS4"/>
</dbReference>
<reference evidence="6 7" key="1">
    <citation type="submission" date="2023-07" db="EMBL/GenBank/DDBJ databases">
        <authorList>
            <person name="Lian W.-H."/>
        </authorList>
    </citation>
    <scope>NUCLEOTIDE SEQUENCE [LARGE SCALE GENOMIC DNA]</scope>
    <source>
        <strain evidence="6 7">SYSU DXS3180</strain>
    </source>
</reference>
<evidence type="ECO:0000313" key="7">
    <source>
        <dbReference type="Proteomes" id="UP001560573"/>
    </source>
</evidence>
<dbReference type="InterPro" id="IPR002559">
    <property type="entry name" value="Transposase_11"/>
</dbReference>
<evidence type="ECO:0000313" key="6">
    <source>
        <dbReference type="EMBL" id="MEX6690094.1"/>
    </source>
</evidence>
<keyword evidence="4" id="KW-0233">DNA recombination</keyword>
<feature type="domain" description="Transposase IS4-like" evidence="5">
    <location>
        <begin position="99"/>
        <end position="348"/>
    </location>
</feature>
<gene>
    <name evidence="6" type="ORF">QTN47_21475</name>
</gene>
<name>A0ABV3ZNM3_9BACT</name>
<keyword evidence="7" id="KW-1185">Reference proteome</keyword>
<dbReference type="Proteomes" id="UP001560573">
    <property type="component" value="Unassembled WGS sequence"/>
</dbReference>
<dbReference type="EMBL" id="JAULBC010000007">
    <property type="protein sequence ID" value="MEX6690094.1"/>
    <property type="molecule type" value="Genomic_DNA"/>
</dbReference>
<dbReference type="PANTHER" id="PTHR33258">
    <property type="entry name" value="TRANSPOSASE INSL FOR INSERTION SEQUENCE ELEMENT IS186A-RELATED"/>
    <property type="match status" value="1"/>
</dbReference>
<keyword evidence="3" id="KW-0238">DNA-binding</keyword>
<accession>A0ABV3ZNM3</accession>
<keyword evidence="2" id="KW-0815">Transposition</keyword>
<comment type="similarity">
    <text evidence="1">Belongs to the transposase 11 family.</text>
</comment>
<organism evidence="6 7">
    <name type="scientific">Danxiaibacter flavus</name>
    <dbReference type="NCBI Taxonomy" id="3049108"/>
    <lineage>
        <taxon>Bacteria</taxon>
        <taxon>Pseudomonadati</taxon>
        <taxon>Bacteroidota</taxon>
        <taxon>Chitinophagia</taxon>
        <taxon>Chitinophagales</taxon>
        <taxon>Chitinophagaceae</taxon>
        <taxon>Danxiaibacter</taxon>
    </lineage>
</organism>
<evidence type="ECO:0000256" key="4">
    <source>
        <dbReference type="ARBA" id="ARBA00023172"/>
    </source>
</evidence>
<dbReference type="NCBIfam" id="NF033592">
    <property type="entry name" value="transpos_IS4_1"/>
    <property type="match status" value="1"/>
</dbReference>
<dbReference type="RefSeq" id="WP_369331521.1">
    <property type="nucleotide sequence ID" value="NZ_JAULBC010000007.1"/>
</dbReference>
<evidence type="ECO:0000256" key="2">
    <source>
        <dbReference type="ARBA" id="ARBA00022578"/>
    </source>
</evidence>
<dbReference type="InterPro" id="IPR012337">
    <property type="entry name" value="RNaseH-like_sf"/>
</dbReference>
<dbReference type="PANTHER" id="PTHR33258:SF1">
    <property type="entry name" value="TRANSPOSASE INSL FOR INSERTION SEQUENCE ELEMENT IS186A-RELATED"/>
    <property type="match status" value="1"/>
</dbReference>
<evidence type="ECO:0000256" key="3">
    <source>
        <dbReference type="ARBA" id="ARBA00023125"/>
    </source>
</evidence>